<dbReference type="RefSeq" id="WP_153117015.1">
    <property type="nucleotide sequence ID" value="NZ_JACIGE010000001.1"/>
</dbReference>
<dbReference type="Pfam" id="PF13560">
    <property type="entry name" value="HTH_31"/>
    <property type="match status" value="1"/>
</dbReference>
<dbReference type="PROSITE" id="PS50943">
    <property type="entry name" value="HTH_CROC1"/>
    <property type="match status" value="1"/>
</dbReference>
<evidence type="ECO:0000313" key="3">
    <source>
        <dbReference type="Proteomes" id="UP000587070"/>
    </source>
</evidence>
<comment type="caution">
    <text evidence="2">The sequence shown here is derived from an EMBL/GenBank/DDBJ whole genome shotgun (WGS) entry which is preliminary data.</text>
</comment>
<dbReference type="SUPFAM" id="SSF47413">
    <property type="entry name" value="lambda repressor-like DNA-binding domains"/>
    <property type="match status" value="1"/>
</dbReference>
<dbReference type="SMART" id="SM00530">
    <property type="entry name" value="HTH_XRE"/>
    <property type="match status" value="1"/>
</dbReference>
<proteinExistence type="predicted"/>
<organism evidence="2 3">
    <name type="scientific">Rhodocyclus tenuis</name>
    <name type="common">Rhodospirillum tenue</name>
    <dbReference type="NCBI Taxonomy" id="1066"/>
    <lineage>
        <taxon>Bacteria</taxon>
        <taxon>Pseudomonadati</taxon>
        <taxon>Pseudomonadota</taxon>
        <taxon>Betaproteobacteria</taxon>
        <taxon>Rhodocyclales</taxon>
        <taxon>Rhodocyclaceae</taxon>
        <taxon>Rhodocyclus</taxon>
    </lineage>
</organism>
<feature type="domain" description="HTH cro/C1-type" evidence="1">
    <location>
        <begin position="21"/>
        <end position="74"/>
    </location>
</feature>
<dbReference type="GO" id="GO:0003677">
    <property type="term" value="F:DNA binding"/>
    <property type="evidence" value="ECO:0007669"/>
    <property type="project" value="InterPro"/>
</dbReference>
<gene>
    <name evidence="2" type="ORF">GGD90_000187</name>
</gene>
<sequence length="149" mass="16580">MAKSQVDDERQRARALTGERLRSARETNGFSQRQVAEVLGLTKLSVLQYEAGRTTFPTDLLPRLDLLGIDSAWVATGIPSLERKESRGVFSEVLTWVRREAAIHELQVSPEQEVDLAWFVFRRLSPQSDVGGLSPAVFEEALEAAEVGL</sequence>
<evidence type="ECO:0000313" key="2">
    <source>
        <dbReference type="EMBL" id="MBB4245838.1"/>
    </source>
</evidence>
<reference evidence="2 3" key="1">
    <citation type="submission" date="2020-08" db="EMBL/GenBank/DDBJ databases">
        <title>Genome sequencing of Purple Non-Sulfur Bacteria from various extreme environments.</title>
        <authorList>
            <person name="Mayer M."/>
        </authorList>
    </citation>
    <scope>NUCLEOTIDE SEQUENCE [LARGE SCALE GENOMIC DNA]</scope>
    <source>
        <strain evidence="2 3">2761</strain>
    </source>
</reference>
<dbReference type="CDD" id="cd00093">
    <property type="entry name" value="HTH_XRE"/>
    <property type="match status" value="1"/>
</dbReference>
<dbReference type="InterPro" id="IPR010982">
    <property type="entry name" value="Lambda_DNA-bd_dom_sf"/>
</dbReference>
<name>A0A840G518_RHOTE</name>
<evidence type="ECO:0000259" key="1">
    <source>
        <dbReference type="PROSITE" id="PS50943"/>
    </source>
</evidence>
<protein>
    <submittedName>
        <fullName evidence="2">Transcriptional regulator with XRE-family HTH domain</fullName>
    </submittedName>
</protein>
<dbReference type="AlphaFoldDB" id="A0A840G518"/>
<dbReference type="Proteomes" id="UP000587070">
    <property type="component" value="Unassembled WGS sequence"/>
</dbReference>
<dbReference type="Gene3D" id="1.10.260.40">
    <property type="entry name" value="lambda repressor-like DNA-binding domains"/>
    <property type="match status" value="1"/>
</dbReference>
<dbReference type="EMBL" id="JACIGE010000001">
    <property type="protein sequence ID" value="MBB4245838.1"/>
    <property type="molecule type" value="Genomic_DNA"/>
</dbReference>
<dbReference type="OrthoDB" id="7011085at2"/>
<dbReference type="InterPro" id="IPR001387">
    <property type="entry name" value="Cro/C1-type_HTH"/>
</dbReference>
<keyword evidence="3" id="KW-1185">Reference proteome</keyword>
<accession>A0A840G518</accession>